<protein>
    <recommendedName>
        <fullName evidence="6">PucR family transcriptional regulator</fullName>
    </recommendedName>
</protein>
<feature type="domain" description="Purine catabolism PurC-like" evidence="2">
    <location>
        <begin position="9"/>
        <end position="112"/>
    </location>
</feature>
<evidence type="ECO:0008006" key="6">
    <source>
        <dbReference type="Google" id="ProtNLM"/>
    </source>
</evidence>
<organism evidence="5">
    <name type="scientific">Streptomyces tendae</name>
    <dbReference type="NCBI Taxonomy" id="1932"/>
    <lineage>
        <taxon>Bacteria</taxon>
        <taxon>Bacillati</taxon>
        <taxon>Actinomycetota</taxon>
        <taxon>Actinomycetes</taxon>
        <taxon>Kitasatosporales</taxon>
        <taxon>Streptomycetaceae</taxon>
        <taxon>Streptomyces</taxon>
    </lineage>
</organism>
<dbReference type="PANTHER" id="PTHR33744">
    <property type="entry name" value="CARBOHYDRATE DIACID REGULATOR"/>
    <property type="match status" value="1"/>
</dbReference>
<dbReference type="InterPro" id="IPR012914">
    <property type="entry name" value="PucR_dom"/>
</dbReference>
<comment type="caution">
    <text evidence="5">The sequence shown here is derived from an EMBL/GenBank/DDBJ whole genome shotgun (WGS) entry which is preliminary data.</text>
</comment>
<sequence length="514" mass="54529">MTAVPSVAELLADPLLGGARTLAGHAGLGRPVRDVTAYRGVLDPVDGHLVLCAAEDATPAYRLDALVRRAQEAGAAALCVTADATARPPLSAVRLADRLRIPVLWAATDAPFQLALDLTLRVRAPEVTRARTVENLLRRLATRTEGPELIAVARSVLAADVSLVTPDGGAIVGDPVVPDALRPQLAVPQRTPGLLAHPVHAVPFAGHLPGGTAPVTAWLVWPFERADEDRADTVALGLALLEPFVRSWLAGARTRADHDSAVRRRLLAEVVTGRGTVSREVVEQAVALGWRLEDWHVGLAVRAEEPPGAGRAGTVPAPVLAALARHGVTAQAVAEGDGDWALWCSSGPRPADDEPRLLLRRVRRALAELPADWRLVAGIGRPRQGPGGLADTLTEARNAARLAAARDVRPSVEHTDELGVGRLLAAWQQSDITRAFAETALAPLRDPEHAHLLTTLRVFLEHGGSAAATARALGLHRNTVAARLRQVRERLGVPLDDPSNRLALQMACRALTTP</sequence>
<evidence type="ECO:0000259" key="4">
    <source>
        <dbReference type="Pfam" id="PF17853"/>
    </source>
</evidence>
<dbReference type="InterPro" id="IPR025736">
    <property type="entry name" value="PucR_C-HTH_dom"/>
</dbReference>
<evidence type="ECO:0000313" key="5">
    <source>
        <dbReference type="EMBL" id="NEV90610.1"/>
    </source>
</evidence>
<comment type="similarity">
    <text evidence="1">Belongs to the CdaR family.</text>
</comment>
<dbReference type="InterPro" id="IPR041522">
    <property type="entry name" value="CdaR_GGDEF"/>
</dbReference>
<dbReference type="RefSeq" id="WP_164460192.1">
    <property type="nucleotide sequence ID" value="NZ_JAAIFS010000007.1"/>
</dbReference>
<dbReference type="Pfam" id="PF17853">
    <property type="entry name" value="GGDEF_2"/>
    <property type="match status" value="1"/>
</dbReference>
<dbReference type="AlphaFoldDB" id="A0A6B3QTR5"/>
<dbReference type="Pfam" id="PF07905">
    <property type="entry name" value="PucR"/>
    <property type="match status" value="1"/>
</dbReference>
<name>A0A6B3QTR5_STRTE</name>
<accession>A0A6B3QTR5</accession>
<dbReference type="InterPro" id="IPR051448">
    <property type="entry name" value="CdaR-like_regulators"/>
</dbReference>
<proteinExistence type="inferred from homology"/>
<dbReference type="EMBL" id="JAAIFS010000007">
    <property type="protein sequence ID" value="NEV90610.1"/>
    <property type="molecule type" value="Genomic_DNA"/>
</dbReference>
<feature type="domain" description="PucR C-terminal helix-turn-helix" evidence="3">
    <location>
        <begin position="452"/>
        <end position="510"/>
    </location>
</feature>
<feature type="domain" description="CdaR GGDEF-like" evidence="4">
    <location>
        <begin position="275"/>
        <end position="402"/>
    </location>
</feature>
<dbReference type="InterPro" id="IPR042070">
    <property type="entry name" value="PucR_C-HTH_sf"/>
</dbReference>
<evidence type="ECO:0000259" key="2">
    <source>
        <dbReference type="Pfam" id="PF07905"/>
    </source>
</evidence>
<gene>
    <name evidence="5" type="ORF">GUR47_28695</name>
</gene>
<dbReference type="Gene3D" id="1.10.10.2840">
    <property type="entry name" value="PucR C-terminal helix-turn-helix domain"/>
    <property type="match status" value="1"/>
</dbReference>
<evidence type="ECO:0000256" key="1">
    <source>
        <dbReference type="ARBA" id="ARBA00006754"/>
    </source>
</evidence>
<dbReference type="Pfam" id="PF13556">
    <property type="entry name" value="HTH_30"/>
    <property type="match status" value="1"/>
</dbReference>
<dbReference type="PANTHER" id="PTHR33744:SF1">
    <property type="entry name" value="DNA-BINDING TRANSCRIPTIONAL ACTIVATOR ADER"/>
    <property type="match status" value="1"/>
</dbReference>
<evidence type="ECO:0000259" key="3">
    <source>
        <dbReference type="Pfam" id="PF13556"/>
    </source>
</evidence>
<reference evidence="5" key="1">
    <citation type="journal article" date="2020" name="Microorganisms">
        <title>Isolation, Genomic and Metabolomic Characterization of Streptomyces tendae VITAKN with Quorum Sensing Inhibitory Activity from Southern India.</title>
        <authorList>
            <person name="Ishaque N.M."/>
            <person name="Burgsdorf I."/>
            <person name="Limlingan Malit J.J."/>
            <person name="Saha S."/>
            <person name="Teta R."/>
            <person name="Ewe D."/>
            <person name="Kannabiran K."/>
            <person name="Hrouzek P."/>
            <person name="Steindler L."/>
            <person name="Costantino V."/>
            <person name="Saurav K."/>
        </authorList>
    </citation>
    <scope>NUCLEOTIDE SEQUENCE</scope>
    <source>
        <strain evidence="5">VITAKN</strain>
    </source>
</reference>